<keyword evidence="1" id="KW-0813">Transport</keyword>
<dbReference type="OrthoDB" id="9802022at2"/>
<evidence type="ECO:0000313" key="4">
    <source>
        <dbReference type="Proteomes" id="UP000184191"/>
    </source>
</evidence>
<gene>
    <name evidence="3" type="ORF">SAMN05444414_11314</name>
</gene>
<sequence>MKRTVFAAAVLGVASAFTLPQKAVAADDIPVGILLPLSGSVAPIGINNRRWHELAIEEINAAGGIKSLGGAKLVMIDGDT</sequence>
<proteinExistence type="predicted"/>
<dbReference type="GO" id="GO:0006865">
    <property type="term" value="P:amino acid transport"/>
    <property type="evidence" value="ECO:0007669"/>
    <property type="project" value="UniProtKB-KW"/>
</dbReference>
<dbReference type="InterPro" id="IPR051010">
    <property type="entry name" value="BCAA_transport"/>
</dbReference>
<keyword evidence="2" id="KW-0732">Signal</keyword>
<feature type="chain" id="PRO_5013314381" evidence="2">
    <location>
        <begin position="26"/>
        <end position="80"/>
    </location>
</feature>
<dbReference type="STRING" id="1054996.SAMN05444414_11314"/>
<dbReference type="Proteomes" id="UP000184191">
    <property type="component" value="Unassembled WGS sequence"/>
</dbReference>
<organism evidence="3 4">
    <name type="scientific">Roseovarius marisflavi</name>
    <dbReference type="NCBI Taxonomy" id="1054996"/>
    <lineage>
        <taxon>Bacteria</taxon>
        <taxon>Pseudomonadati</taxon>
        <taxon>Pseudomonadota</taxon>
        <taxon>Alphaproteobacteria</taxon>
        <taxon>Rhodobacterales</taxon>
        <taxon>Roseobacteraceae</taxon>
        <taxon>Roseovarius</taxon>
    </lineage>
</organism>
<dbReference type="InterPro" id="IPR028082">
    <property type="entry name" value="Peripla_BP_I"/>
</dbReference>
<evidence type="ECO:0000256" key="1">
    <source>
        <dbReference type="ARBA" id="ARBA00022970"/>
    </source>
</evidence>
<reference evidence="4" key="1">
    <citation type="submission" date="2016-11" db="EMBL/GenBank/DDBJ databases">
        <authorList>
            <person name="Varghese N."/>
            <person name="Submissions S."/>
        </authorList>
    </citation>
    <scope>NUCLEOTIDE SEQUENCE [LARGE SCALE GENOMIC DNA]</scope>
    <source>
        <strain evidence="4">DSM 29327</strain>
    </source>
</reference>
<dbReference type="AlphaFoldDB" id="A0A1M7ACN3"/>
<dbReference type="SUPFAM" id="SSF53822">
    <property type="entry name" value="Periplasmic binding protein-like I"/>
    <property type="match status" value="1"/>
</dbReference>
<evidence type="ECO:0000313" key="3">
    <source>
        <dbReference type="EMBL" id="SHL40452.1"/>
    </source>
</evidence>
<keyword evidence="4" id="KW-1185">Reference proteome</keyword>
<dbReference type="EMBL" id="FRBN01000013">
    <property type="protein sequence ID" value="SHL40452.1"/>
    <property type="molecule type" value="Genomic_DNA"/>
</dbReference>
<dbReference type="Gene3D" id="3.40.50.2300">
    <property type="match status" value="1"/>
</dbReference>
<protein>
    <submittedName>
        <fullName evidence="3">Substrate-binding protein domain-containing protein</fullName>
    </submittedName>
</protein>
<accession>A0A1M7ACN3</accession>
<dbReference type="PANTHER" id="PTHR30483">
    <property type="entry name" value="LEUCINE-SPECIFIC-BINDING PROTEIN"/>
    <property type="match status" value="1"/>
</dbReference>
<name>A0A1M7ACN3_9RHOB</name>
<dbReference type="RefSeq" id="WP_139279333.1">
    <property type="nucleotide sequence ID" value="NZ_FRBN01000013.1"/>
</dbReference>
<feature type="signal peptide" evidence="2">
    <location>
        <begin position="1"/>
        <end position="25"/>
    </location>
</feature>
<keyword evidence="1" id="KW-0029">Amino-acid transport</keyword>
<evidence type="ECO:0000256" key="2">
    <source>
        <dbReference type="SAM" id="SignalP"/>
    </source>
</evidence>